<protein>
    <submittedName>
        <fullName evidence="2">Uncharacterized protein</fullName>
    </submittedName>
</protein>
<keyword evidence="1" id="KW-1133">Transmembrane helix</keyword>
<feature type="transmembrane region" description="Helical" evidence="1">
    <location>
        <begin position="139"/>
        <end position="163"/>
    </location>
</feature>
<evidence type="ECO:0000256" key="1">
    <source>
        <dbReference type="SAM" id="Phobius"/>
    </source>
</evidence>
<reference evidence="2" key="1">
    <citation type="submission" date="2021-05" db="EMBL/GenBank/DDBJ databases">
        <authorList>
            <person name="Alioto T."/>
            <person name="Alioto T."/>
            <person name="Gomez Garrido J."/>
        </authorList>
    </citation>
    <scope>NUCLEOTIDE SEQUENCE</scope>
</reference>
<keyword evidence="1" id="KW-0472">Membrane</keyword>
<evidence type="ECO:0000313" key="2">
    <source>
        <dbReference type="EMBL" id="CAG6658511.1"/>
    </source>
</evidence>
<organism evidence="2">
    <name type="scientific">Cacopsylla melanoneura</name>
    <dbReference type="NCBI Taxonomy" id="428564"/>
    <lineage>
        <taxon>Eukaryota</taxon>
        <taxon>Metazoa</taxon>
        <taxon>Ecdysozoa</taxon>
        <taxon>Arthropoda</taxon>
        <taxon>Hexapoda</taxon>
        <taxon>Insecta</taxon>
        <taxon>Pterygota</taxon>
        <taxon>Neoptera</taxon>
        <taxon>Paraneoptera</taxon>
        <taxon>Hemiptera</taxon>
        <taxon>Sternorrhyncha</taxon>
        <taxon>Psylloidea</taxon>
        <taxon>Psyllidae</taxon>
        <taxon>Psyllinae</taxon>
        <taxon>Cacopsylla</taxon>
    </lineage>
</organism>
<dbReference type="AlphaFoldDB" id="A0A8D8S0V2"/>
<keyword evidence="1" id="KW-0812">Transmembrane</keyword>
<dbReference type="EMBL" id="HBUF01191530">
    <property type="protein sequence ID" value="CAG6658511.1"/>
    <property type="molecule type" value="Transcribed_RNA"/>
</dbReference>
<name>A0A8D8S0V2_9HEMI</name>
<accession>A0A8D8S0V2</accession>
<proteinExistence type="predicted"/>
<sequence>METFPVRRNHSNGNISREEKPLRHLCESTTLERLLGHHNLHKIQTISNFNVILKDHHHPGLFSIGLKSVYFSVFKVSLFVVLNSPFIKRWDVYCENIVRARNDRDIVNSHLSYSQHSVCHGNAIERLGYNQYFIMYQRLFGGIMFLVPVIDFDNTVLPVLFLVEVY</sequence>